<evidence type="ECO:0000256" key="1">
    <source>
        <dbReference type="SAM" id="MobiDB-lite"/>
    </source>
</evidence>
<feature type="domain" description="Carbohydrate kinase PfkB" evidence="2">
    <location>
        <begin position="230"/>
        <end position="360"/>
    </location>
</feature>
<dbReference type="AlphaFoldDB" id="A0AAV9XMR6"/>
<dbReference type="SUPFAM" id="SSF53613">
    <property type="entry name" value="Ribokinase-like"/>
    <property type="match status" value="1"/>
</dbReference>
<feature type="region of interest" description="Disordered" evidence="1">
    <location>
        <begin position="374"/>
        <end position="399"/>
    </location>
</feature>
<feature type="compositionally biased region" description="Polar residues" evidence="1">
    <location>
        <begin position="1"/>
        <end position="11"/>
    </location>
</feature>
<dbReference type="InterPro" id="IPR029056">
    <property type="entry name" value="Ribokinase-like"/>
</dbReference>
<dbReference type="PANTHER" id="PTHR42774">
    <property type="entry name" value="PHOSPHOTRANSFERASE SYSTEM TRANSPORT PROTEIN"/>
    <property type="match status" value="1"/>
</dbReference>
<evidence type="ECO:0000313" key="4">
    <source>
        <dbReference type="Proteomes" id="UP001365542"/>
    </source>
</evidence>
<dbReference type="EMBL" id="JAVHJO010000001">
    <property type="protein sequence ID" value="KAK6543400.1"/>
    <property type="molecule type" value="Genomic_DNA"/>
</dbReference>
<proteinExistence type="predicted"/>
<sequence length="399" mass="43986">MSTTIEPSDSSGPRPPAQEGTPFSVLAVGGLYRDVLIKVPSFPAEDAKQSAISETSRVGGNISNTLSVLSQVVAPNTQLLYATVVGGPEPIWRPLIFTLEAKGITMLYEIRQGEGMLTPTAYIFESQKTGSRTIISHQLIPGLKTSEVLSLLFTHFFPKNTFLSNAYDDMLSRVYNAHSSFYPSWIHFEGRECFMVEGVIDHFTGRKEYKTNPCTISVEFEMYGRPGLDRLVGMCDVAFIAENYMKAYLEDTRKGSWDEEDKEEMVRFFADLTKRTVKRKATMFVTVGADGAYLLQFRNGSVEITHFPAPDIDSSDIIETTGAGDTFVGAVIYALGYKRFDPVKATRVAVNVASRKCMQVGYDTLGNVEDGFGSLESDDISRPEEDASAAPVRPSDGLL</sequence>
<dbReference type="InterPro" id="IPR052562">
    <property type="entry name" value="Ketohexokinase-related"/>
</dbReference>
<evidence type="ECO:0000259" key="2">
    <source>
        <dbReference type="Pfam" id="PF00294"/>
    </source>
</evidence>
<comment type="caution">
    <text evidence="3">The sequence shown here is derived from an EMBL/GenBank/DDBJ whole genome shotgun (WGS) entry which is preliminary data.</text>
</comment>
<keyword evidence="4" id="KW-1185">Reference proteome</keyword>
<organism evidence="3 4">
    <name type="scientific">Orbilia ellipsospora</name>
    <dbReference type="NCBI Taxonomy" id="2528407"/>
    <lineage>
        <taxon>Eukaryota</taxon>
        <taxon>Fungi</taxon>
        <taxon>Dikarya</taxon>
        <taxon>Ascomycota</taxon>
        <taxon>Pezizomycotina</taxon>
        <taxon>Orbiliomycetes</taxon>
        <taxon>Orbiliales</taxon>
        <taxon>Orbiliaceae</taxon>
        <taxon>Orbilia</taxon>
    </lineage>
</organism>
<dbReference type="PANTHER" id="PTHR42774:SF3">
    <property type="entry name" value="KETOHEXOKINASE"/>
    <property type="match status" value="1"/>
</dbReference>
<reference evidence="3 4" key="1">
    <citation type="submission" date="2019-10" db="EMBL/GenBank/DDBJ databases">
        <authorList>
            <person name="Palmer J.M."/>
        </authorList>
    </citation>
    <scope>NUCLEOTIDE SEQUENCE [LARGE SCALE GENOMIC DNA]</scope>
    <source>
        <strain evidence="3 4">TWF694</strain>
    </source>
</reference>
<name>A0AAV9XMR6_9PEZI</name>
<dbReference type="InterPro" id="IPR011611">
    <property type="entry name" value="PfkB_dom"/>
</dbReference>
<protein>
    <recommendedName>
        <fullName evidence="2">Carbohydrate kinase PfkB domain-containing protein</fullName>
    </recommendedName>
</protein>
<feature type="region of interest" description="Disordered" evidence="1">
    <location>
        <begin position="1"/>
        <end position="20"/>
    </location>
</feature>
<dbReference type="Proteomes" id="UP001365542">
    <property type="component" value="Unassembled WGS sequence"/>
</dbReference>
<accession>A0AAV9XMR6</accession>
<dbReference type="Gene3D" id="3.40.1190.20">
    <property type="match status" value="1"/>
</dbReference>
<gene>
    <name evidence="3" type="ORF">TWF694_000147</name>
</gene>
<evidence type="ECO:0000313" key="3">
    <source>
        <dbReference type="EMBL" id="KAK6543400.1"/>
    </source>
</evidence>
<dbReference type="Pfam" id="PF00294">
    <property type="entry name" value="PfkB"/>
    <property type="match status" value="1"/>
</dbReference>